<dbReference type="PROSITE" id="PS50109">
    <property type="entry name" value="HIS_KIN"/>
    <property type="match status" value="1"/>
</dbReference>
<keyword evidence="12" id="KW-0547">Nucleotide-binding</keyword>
<evidence type="ECO:0000256" key="9">
    <source>
        <dbReference type="ARBA" id="ARBA00023170"/>
    </source>
</evidence>
<dbReference type="InterPro" id="IPR001294">
    <property type="entry name" value="Phytochrome"/>
</dbReference>
<evidence type="ECO:0000313" key="13">
    <source>
        <dbReference type="Proteomes" id="UP001597116"/>
    </source>
</evidence>
<dbReference type="SMART" id="SM00065">
    <property type="entry name" value="GAF"/>
    <property type="match status" value="1"/>
</dbReference>
<dbReference type="Pfam" id="PF00512">
    <property type="entry name" value="HisKA"/>
    <property type="match status" value="1"/>
</dbReference>
<evidence type="ECO:0000313" key="12">
    <source>
        <dbReference type="EMBL" id="MFD1143781.1"/>
    </source>
</evidence>
<dbReference type="SUPFAM" id="SSF55781">
    <property type="entry name" value="GAF domain-like"/>
    <property type="match status" value="2"/>
</dbReference>
<dbReference type="InterPro" id="IPR050351">
    <property type="entry name" value="BphY/WalK/GraS-like"/>
</dbReference>
<comment type="similarity">
    <text evidence="2">In the N-terminal section; belongs to the phytochrome family.</text>
</comment>
<dbReference type="InterPro" id="IPR003594">
    <property type="entry name" value="HATPase_dom"/>
</dbReference>
<dbReference type="GO" id="GO:0005524">
    <property type="term" value="F:ATP binding"/>
    <property type="evidence" value="ECO:0007669"/>
    <property type="project" value="UniProtKB-KW"/>
</dbReference>
<dbReference type="EMBL" id="JBHTLP010000019">
    <property type="protein sequence ID" value="MFD1143781.1"/>
    <property type="molecule type" value="Genomic_DNA"/>
</dbReference>
<dbReference type="SUPFAM" id="SSF55874">
    <property type="entry name" value="ATPase domain of HSP90 chaperone/DNA topoisomerase II/histidine kinase"/>
    <property type="match status" value="1"/>
</dbReference>
<dbReference type="Gene3D" id="1.10.287.130">
    <property type="match status" value="1"/>
</dbReference>
<organism evidence="12 13">
    <name type="scientific">Larkinella insperata</name>
    <dbReference type="NCBI Taxonomy" id="332158"/>
    <lineage>
        <taxon>Bacteria</taxon>
        <taxon>Pseudomonadati</taxon>
        <taxon>Bacteroidota</taxon>
        <taxon>Cytophagia</taxon>
        <taxon>Cytophagales</taxon>
        <taxon>Spirosomataceae</taxon>
        <taxon>Larkinella</taxon>
    </lineage>
</organism>
<dbReference type="SMART" id="SM00387">
    <property type="entry name" value="HATPase_c"/>
    <property type="match status" value="1"/>
</dbReference>
<feature type="domain" description="Histidine kinase" evidence="11">
    <location>
        <begin position="538"/>
        <end position="754"/>
    </location>
</feature>
<evidence type="ECO:0000256" key="1">
    <source>
        <dbReference type="ARBA" id="ARBA00000085"/>
    </source>
</evidence>
<dbReference type="Gene3D" id="3.30.450.20">
    <property type="entry name" value="PAS domain"/>
    <property type="match status" value="1"/>
</dbReference>
<dbReference type="InterPro" id="IPR035965">
    <property type="entry name" value="PAS-like_dom_sf"/>
</dbReference>
<gene>
    <name evidence="12" type="ORF">ACFQ4C_21815</name>
</gene>
<keyword evidence="7" id="KW-0418">Kinase</keyword>
<evidence type="ECO:0000256" key="8">
    <source>
        <dbReference type="ARBA" id="ARBA00022991"/>
    </source>
</evidence>
<dbReference type="InterPro" id="IPR036097">
    <property type="entry name" value="HisK_dim/P_sf"/>
</dbReference>
<dbReference type="InterPro" id="IPR016132">
    <property type="entry name" value="Phyto_chromo_attachment"/>
</dbReference>
<dbReference type="InterPro" id="IPR005467">
    <property type="entry name" value="His_kinase_dom"/>
</dbReference>
<comment type="caution">
    <text evidence="12">The sequence shown here is derived from an EMBL/GenBank/DDBJ whole genome shotgun (WGS) entry which is preliminary data.</text>
</comment>
<dbReference type="Pfam" id="PF02518">
    <property type="entry name" value="HATPase_c"/>
    <property type="match status" value="1"/>
</dbReference>
<keyword evidence="9" id="KW-0675">Receptor</keyword>
<dbReference type="Gene3D" id="3.30.450.40">
    <property type="match status" value="1"/>
</dbReference>
<evidence type="ECO:0000259" key="10">
    <source>
        <dbReference type="PROSITE" id="PS50046"/>
    </source>
</evidence>
<sequence>MTVPTANIPNTGVDLTNCESEPIHIPGYIQSHGYLVAITADTYLIRYASENIQQLVNQPAADLLGKPLESLVAGTDVAIEALVSILNVGKRDNAWSRMNPHRFRLNGKDWNLIVHQHNEYIVLEWEPEVSTSGSLNLDQQLISEALTEVQSNRTLTELIQNTIRRVKQIIGYDRVMVYRFGPDWHGEVIAEEREPHLEPYLGLHYPASDIPRQARELYKINLVRIIADVGSVPSPIFSVGSQENGRPLDLTHSVLRAVSPVHIEYLKNMGVQASMSISLLYRGELWGLISCHHSSPRFVDFPARQAAKFVSQLLSSALEFRKDEQDQSFLFQVQQNGQTLNSQILKDWDVVAGLTQHSVTALQITDATGAVLVFDNKFYSMGTVPEESAVAGITNWLSAQPVDTVFQTDRLPELYPPAEAFRDVASGMMVIILSKELNEYLFWFKPERIRQVTWAGNPDKPVTVDEGGRPFLHPRKSFEAWSQTVRNTSEPWRDAEISVAIKLREDVLQVVARKVNEVRQLNERLRTAYEELDAFSYTVSHDLRTPLSSIRCYAEIIMEEQGAVMDDDTRVMFQKILDSTERMRSLIRHILYYSRMGRTELNFQPLDMNNLLEVIRDEILITETKKKRNIRIEFGNLPPIYGDPTMVNQVFTNLLSNAAKYTQRAEGALVWVDGRETEEEVIYTIKDNGIGFDMKHATKMFDLFKRLDNALSFEGTGVGLAIVKRIMSRHRGKIWFHSEPNRETSFFVSFPKEQQIQ</sequence>
<dbReference type="SUPFAM" id="SSF47384">
    <property type="entry name" value="Homodimeric domain of signal transducing histidine kinase"/>
    <property type="match status" value="1"/>
</dbReference>
<dbReference type="Pfam" id="PF00360">
    <property type="entry name" value="PHY"/>
    <property type="match status" value="1"/>
</dbReference>
<dbReference type="PANTHER" id="PTHR42878:SF15">
    <property type="entry name" value="BACTERIOPHYTOCHROME"/>
    <property type="match status" value="1"/>
</dbReference>
<dbReference type="Gene3D" id="3.30.565.10">
    <property type="entry name" value="Histidine kinase-like ATPase, C-terminal domain"/>
    <property type="match status" value="1"/>
</dbReference>
<dbReference type="Proteomes" id="UP001597116">
    <property type="component" value="Unassembled WGS sequence"/>
</dbReference>
<dbReference type="InterPro" id="IPR029016">
    <property type="entry name" value="GAF-like_dom_sf"/>
</dbReference>
<evidence type="ECO:0000256" key="6">
    <source>
        <dbReference type="ARBA" id="ARBA00022679"/>
    </source>
</evidence>
<dbReference type="InterPro" id="IPR013515">
    <property type="entry name" value="Phytochrome_cen-reg"/>
</dbReference>
<evidence type="ECO:0000256" key="5">
    <source>
        <dbReference type="ARBA" id="ARBA00022606"/>
    </source>
</evidence>
<evidence type="ECO:0000256" key="3">
    <source>
        <dbReference type="ARBA" id="ARBA00012438"/>
    </source>
</evidence>
<evidence type="ECO:0000256" key="4">
    <source>
        <dbReference type="ARBA" id="ARBA00022543"/>
    </source>
</evidence>
<dbReference type="InterPro" id="IPR036890">
    <property type="entry name" value="HATPase_C_sf"/>
</dbReference>
<keyword evidence="8" id="KW-0157">Chromophore</keyword>
<dbReference type="SMART" id="SM00388">
    <property type="entry name" value="HisKA"/>
    <property type="match status" value="1"/>
</dbReference>
<keyword evidence="6" id="KW-0808">Transferase</keyword>
<dbReference type="SUPFAM" id="SSF55785">
    <property type="entry name" value="PYP-like sensor domain (PAS domain)"/>
    <property type="match status" value="1"/>
</dbReference>
<dbReference type="EC" id="2.7.13.3" evidence="3"/>
<proteinExistence type="inferred from homology"/>
<dbReference type="RefSeq" id="WP_265993673.1">
    <property type="nucleotide sequence ID" value="NZ_CP110973.1"/>
</dbReference>
<evidence type="ECO:0000256" key="7">
    <source>
        <dbReference type="ARBA" id="ARBA00022777"/>
    </source>
</evidence>
<keyword evidence="5" id="KW-0716">Sensory transduction</keyword>
<evidence type="ECO:0000259" key="11">
    <source>
        <dbReference type="PROSITE" id="PS50109"/>
    </source>
</evidence>
<accession>A0ABW3QHM9</accession>
<dbReference type="InterPro" id="IPR013654">
    <property type="entry name" value="PAS_2"/>
</dbReference>
<dbReference type="InterPro" id="IPR003018">
    <property type="entry name" value="GAF"/>
</dbReference>
<protein>
    <recommendedName>
        <fullName evidence="3">histidine kinase</fullName>
        <ecNumber evidence="3">2.7.13.3</ecNumber>
    </recommendedName>
</protein>
<evidence type="ECO:0000256" key="2">
    <source>
        <dbReference type="ARBA" id="ARBA00006402"/>
    </source>
</evidence>
<feature type="domain" description="Phytochrome chromophore attachment site" evidence="10">
    <location>
        <begin position="154"/>
        <end position="312"/>
    </location>
</feature>
<dbReference type="Pfam" id="PF01590">
    <property type="entry name" value="GAF"/>
    <property type="match status" value="1"/>
</dbReference>
<dbReference type="Gene3D" id="3.30.450.270">
    <property type="match status" value="1"/>
</dbReference>
<dbReference type="CDD" id="cd00082">
    <property type="entry name" value="HisKA"/>
    <property type="match status" value="1"/>
</dbReference>
<dbReference type="Pfam" id="PF08446">
    <property type="entry name" value="PAS_2"/>
    <property type="match status" value="1"/>
</dbReference>
<dbReference type="PRINTS" id="PR01033">
    <property type="entry name" value="PHYTOCHROME"/>
</dbReference>
<dbReference type="PANTHER" id="PTHR42878">
    <property type="entry name" value="TWO-COMPONENT HISTIDINE KINASE"/>
    <property type="match status" value="1"/>
</dbReference>
<keyword evidence="12" id="KW-0067">ATP-binding</keyword>
<dbReference type="PROSITE" id="PS50046">
    <property type="entry name" value="PHYTOCHROME_2"/>
    <property type="match status" value="1"/>
</dbReference>
<keyword evidence="13" id="KW-1185">Reference proteome</keyword>
<keyword evidence="4" id="KW-0600">Photoreceptor protein</keyword>
<name>A0ABW3QHM9_9BACT</name>
<dbReference type="InterPro" id="IPR043150">
    <property type="entry name" value="Phytochrome_PHY_sf"/>
</dbReference>
<reference evidence="13" key="1">
    <citation type="journal article" date="2019" name="Int. J. Syst. Evol. Microbiol.">
        <title>The Global Catalogue of Microorganisms (GCM) 10K type strain sequencing project: providing services to taxonomists for standard genome sequencing and annotation.</title>
        <authorList>
            <consortium name="The Broad Institute Genomics Platform"/>
            <consortium name="The Broad Institute Genome Sequencing Center for Infectious Disease"/>
            <person name="Wu L."/>
            <person name="Ma J."/>
        </authorList>
    </citation>
    <scope>NUCLEOTIDE SEQUENCE [LARGE SCALE GENOMIC DNA]</scope>
    <source>
        <strain evidence="13">CCUG 55608</strain>
    </source>
</reference>
<dbReference type="InterPro" id="IPR003661">
    <property type="entry name" value="HisK_dim/P_dom"/>
</dbReference>
<comment type="catalytic activity">
    <reaction evidence="1">
        <text>ATP + protein L-histidine = ADP + protein N-phospho-L-histidine.</text>
        <dbReference type="EC" id="2.7.13.3"/>
    </reaction>
</comment>